<evidence type="ECO:0000256" key="1">
    <source>
        <dbReference type="SAM" id="MobiDB-lite"/>
    </source>
</evidence>
<feature type="region of interest" description="Disordered" evidence="1">
    <location>
        <begin position="1"/>
        <end position="31"/>
    </location>
</feature>
<name>A0ABU7CB22_9TELE</name>
<gene>
    <name evidence="2" type="ORF">ATANTOWER_013709</name>
</gene>
<dbReference type="Proteomes" id="UP001345963">
    <property type="component" value="Unassembled WGS sequence"/>
</dbReference>
<evidence type="ECO:0000313" key="3">
    <source>
        <dbReference type="Proteomes" id="UP001345963"/>
    </source>
</evidence>
<organism evidence="2 3">
    <name type="scientific">Ataeniobius toweri</name>
    <dbReference type="NCBI Taxonomy" id="208326"/>
    <lineage>
        <taxon>Eukaryota</taxon>
        <taxon>Metazoa</taxon>
        <taxon>Chordata</taxon>
        <taxon>Craniata</taxon>
        <taxon>Vertebrata</taxon>
        <taxon>Euteleostomi</taxon>
        <taxon>Actinopterygii</taxon>
        <taxon>Neopterygii</taxon>
        <taxon>Teleostei</taxon>
        <taxon>Neoteleostei</taxon>
        <taxon>Acanthomorphata</taxon>
        <taxon>Ovalentaria</taxon>
        <taxon>Atherinomorphae</taxon>
        <taxon>Cyprinodontiformes</taxon>
        <taxon>Goodeidae</taxon>
        <taxon>Ataeniobius</taxon>
    </lineage>
</organism>
<evidence type="ECO:0000313" key="2">
    <source>
        <dbReference type="EMBL" id="MED6258883.1"/>
    </source>
</evidence>
<protein>
    <submittedName>
        <fullName evidence="2">Uncharacterized protein</fullName>
    </submittedName>
</protein>
<comment type="caution">
    <text evidence="2">The sequence shown here is derived from an EMBL/GenBank/DDBJ whole genome shotgun (WGS) entry which is preliminary data.</text>
</comment>
<sequence length="100" mass="10337">MLADLSPSRDRLGSSSGTGGKPYSTKDSTLVMGEKVETGTFSCRGLAAAPNRYGITARICCQMGSHQLNVQRQISPAMSSVKGRLCDAGTGTSLGPATLL</sequence>
<reference evidence="2 3" key="1">
    <citation type="submission" date="2021-07" db="EMBL/GenBank/DDBJ databases">
        <authorList>
            <person name="Palmer J.M."/>
        </authorList>
    </citation>
    <scope>NUCLEOTIDE SEQUENCE [LARGE SCALE GENOMIC DNA]</scope>
    <source>
        <strain evidence="2 3">AT_MEX2019</strain>
        <tissue evidence="2">Muscle</tissue>
    </source>
</reference>
<dbReference type="EMBL" id="JAHUTI010081552">
    <property type="protein sequence ID" value="MED6258883.1"/>
    <property type="molecule type" value="Genomic_DNA"/>
</dbReference>
<accession>A0ABU7CB22</accession>
<proteinExistence type="predicted"/>
<keyword evidence="3" id="KW-1185">Reference proteome</keyword>